<organism evidence="3 4">
    <name type="scientific">Candidatus Ghiorseimicrobium undicola</name>
    <dbReference type="NCBI Taxonomy" id="1974746"/>
    <lineage>
        <taxon>Bacteria</taxon>
        <taxon>Pseudomonadati</taxon>
        <taxon>Candidatus Omnitrophota</taxon>
        <taxon>Candidatus Ghiorseimicrobium</taxon>
    </lineage>
</organism>
<dbReference type="SUPFAM" id="SSF52833">
    <property type="entry name" value="Thioredoxin-like"/>
    <property type="match status" value="1"/>
</dbReference>
<dbReference type="GO" id="GO:0045454">
    <property type="term" value="P:cell redox homeostasis"/>
    <property type="evidence" value="ECO:0007669"/>
    <property type="project" value="TreeGrafter"/>
</dbReference>
<dbReference type="InterPro" id="IPR051548">
    <property type="entry name" value="Grx-like_ET"/>
</dbReference>
<dbReference type="AlphaFoldDB" id="A0A2H0LY00"/>
<accession>A0A2H0LY00</accession>
<evidence type="ECO:0000256" key="1">
    <source>
        <dbReference type="SAM" id="MobiDB-lite"/>
    </source>
</evidence>
<comment type="caution">
    <text evidence="3">The sequence shown here is derived from an EMBL/GenBank/DDBJ whole genome shotgun (WGS) entry which is preliminary data.</text>
</comment>
<reference evidence="3 4" key="1">
    <citation type="submission" date="2017-09" db="EMBL/GenBank/DDBJ databases">
        <title>Depth-based differentiation of microbial function through sediment-hosted aquifers and enrichment of novel symbionts in the deep terrestrial subsurface.</title>
        <authorList>
            <person name="Probst A.J."/>
            <person name="Ladd B."/>
            <person name="Jarett J.K."/>
            <person name="Geller-Mcgrath D.E."/>
            <person name="Sieber C.M."/>
            <person name="Emerson J.B."/>
            <person name="Anantharaman K."/>
            <person name="Thomas B.C."/>
            <person name="Malmstrom R."/>
            <person name="Stieglmeier M."/>
            <person name="Klingl A."/>
            <person name="Woyke T."/>
            <person name="Ryan C.M."/>
            <person name="Banfield J.F."/>
        </authorList>
    </citation>
    <scope>NUCLEOTIDE SEQUENCE [LARGE SCALE GENOMIC DNA]</scope>
    <source>
        <strain evidence="3">CG11_big_fil_rev_8_21_14_0_20_42_13</strain>
    </source>
</reference>
<evidence type="ECO:0000313" key="4">
    <source>
        <dbReference type="Proteomes" id="UP000229641"/>
    </source>
</evidence>
<dbReference type="Gene3D" id="3.40.30.10">
    <property type="entry name" value="Glutaredoxin"/>
    <property type="match status" value="1"/>
</dbReference>
<dbReference type="PANTHER" id="PTHR34386:SF1">
    <property type="entry name" value="GLUTAREDOXIN-LIKE PROTEIN NRDH"/>
    <property type="match status" value="1"/>
</dbReference>
<dbReference type="EMBL" id="PCWA01000054">
    <property type="protein sequence ID" value="PIQ89278.1"/>
    <property type="molecule type" value="Genomic_DNA"/>
</dbReference>
<protein>
    <submittedName>
        <fullName evidence="3">NrdH-like redox domain-containing protein</fullName>
    </submittedName>
</protein>
<dbReference type="Pfam" id="PF00462">
    <property type="entry name" value="Glutaredoxin"/>
    <property type="match status" value="1"/>
</dbReference>
<dbReference type="InterPro" id="IPR036249">
    <property type="entry name" value="Thioredoxin-like_sf"/>
</dbReference>
<feature type="domain" description="Glutaredoxin" evidence="2">
    <location>
        <begin position="35"/>
        <end position="93"/>
    </location>
</feature>
<name>A0A2H0LY00_9BACT</name>
<dbReference type="PANTHER" id="PTHR34386">
    <property type="entry name" value="GLUTAREDOXIN"/>
    <property type="match status" value="1"/>
</dbReference>
<feature type="non-terminal residue" evidence="3">
    <location>
        <position position="1"/>
    </location>
</feature>
<proteinExistence type="predicted"/>
<dbReference type="GO" id="GO:0009055">
    <property type="term" value="F:electron transfer activity"/>
    <property type="evidence" value="ECO:0007669"/>
    <property type="project" value="TreeGrafter"/>
</dbReference>
<gene>
    <name evidence="3" type="ORF">COV72_03815</name>
</gene>
<dbReference type="CDD" id="cd02976">
    <property type="entry name" value="NrdH"/>
    <property type="match status" value="1"/>
</dbReference>
<dbReference type="InterPro" id="IPR002109">
    <property type="entry name" value="Glutaredoxin"/>
</dbReference>
<feature type="region of interest" description="Disordered" evidence="1">
    <location>
        <begin position="1"/>
        <end position="27"/>
    </location>
</feature>
<dbReference type="PROSITE" id="PS51354">
    <property type="entry name" value="GLUTAREDOXIN_2"/>
    <property type="match status" value="1"/>
</dbReference>
<evidence type="ECO:0000313" key="3">
    <source>
        <dbReference type="EMBL" id="PIQ89278.1"/>
    </source>
</evidence>
<sequence>KKTPQQPESMDASLESANGAIQEETIGEKKPKKEVAIYITEWCYYCKELEKLLKKNKIEYKRFDIEEDPAALEEFHRLGGRGVPLIKIGAKLINGYSPSMILKEYNSN</sequence>
<evidence type="ECO:0000259" key="2">
    <source>
        <dbReference type="Pfam" id="PF00462"/>
    </source>
</evidence>
<dbReference type="Proteomes" id="UP000229641">
    <property type="component" value="Unassembled WGS sequence"/>
</dbReference>